<keyword evidence="1" id="KW-0472">Membrane</keyword>
<sequence>MQSSSFITVIGVLCFVLVMVYRIKTLHQKKIWNLSLQQIIFLVLIPG</sequence>
<dbReference type="Proteomes" id="UP000033848">
    <property type="component" value="Unassembled WGS sequence"/>
</dbReference>
<name>A0A0G1AX38_UNCKA</name>
<keyword evidence="1" id="KW-0812">Transmembrane</keyword>
<comment type="caution">
    <text evidence="2">The sequence shown here is derived from an EMBL/GenBank/DDBJ whole genome shotgun (WGS) entry which is preliminary data.</text>
</comment>
<dbReference type="AlphaFoldDB" id="A0A0G1AX38"/>
<proteinExistence type="predicted"/>
<organism evidence="2 3">
    <name type="scientific">candidate division WWE3 bacterium GW2011_GWB1_42_6</name>
    <dbReference type="NCBI Taxonomy" id="1619115"/>
    <lineage>
        <taxon>Bacteria</taxon>
        <taxon>Katanobacteria</taxon>
    </lineage>
</organism>
<dbReference type="EMBL" id="LCED01000035">
    <property type="protein sequence ID" value="KKS65690.1"/>
    <property type="molecule type" value="Genomic_DNA"/>
</dbReference>
<feature type="non-terminal residue" evidence="2">
    <location>
        <position position="47"/>
    </location>
</feature>
<accession>A0A0G1AX38</accession>
<keyword evidence="1" id="KW-1133">Transmembrane helix</keyword>
<evidence type="ECO:0000313" key="2">
    <source>
        <dbReference type="EMBL" id="KKS65690.1"/>
    </source>
</evidence>
<gene>
    <name evidence="2" type="ORF">UV35_C0035G0013</name>
</gene>
<evidence type="ECO:0000313" key="3">
    <source>
        <dbReference type="Proteomes" id="UP000033848"/>
    </source>
</evidence>
<protein>
    <submittedName>
        <fullName evidence="2">Uncharacterized protein</fullName>
    </submittedName>
</protein>
<evidence type="ECO:0000256" key="1">
    <source>
        <dbReference type="SAM" id="Phobius"/>
    </source>
</evidence>
<reference evidence="2 3" key="1">
    <citation type="journal article" date="2015" name="Nature">
        <title>rRNA introns, odd ribosomes, and small enigmatic genomes across a large radiation of phyla.</title>
        <authorList>
            <person name="Brown C.T."/>
            <person name="Hug L.A."/>
            <person name="Thomas B.C."/>
            <person name="Sharon I."/>
            <person name="Castelle C.J."/>
            <person name="Singh A."/>
            <person name="Wilkins M.J."/>
            <person name="Williams K.H."/>
            <person name="Banfield J.F."/>
        </authorList>
    </citation>
    <scope>NUCLEOTIDE SEQUENCE [LARGE SCALE GENOMIC DNA]</scope>
</reference>
<feature type="transmembrane region" description="Helical" evidence="1">
    <location>
        <begin position="6"/>
        <end position="23"/>
    </location>
</feature>